<dbReference type="EMBL" id="LAZR01040900">
    <property type="protein sequence ID" value="KKL13328.1"/>
    <property type="molecule type" value="Genomic_DNA"/>
</dbReference>
<organism evidence="3">
    <name type="scientific">marine sediment metagenome</name>
    <dbReference type="NCBI Taxonomy" id="412755"/>
    <lineage>
        <taxon>unclassified sequences</taxon>
        <taxon>metagenomes</taxon>
        <taxon>ecological metagenomes</taxon>
    </lineage>
</organism>
<feature type="region of interest" description="Disordered" evidence="1">
    <location>
        <begin position="241"/>
        <end position="263"/>
    </location>
</feature>
<protein>
    <recommendedName>
        <fullName evidence="2">Transposase IS701-like DDE domain-containing protein</fullName>
    </recommendedName>
</protein>
<feature type="domain" description="Transposase IS701-like DDE" evidence="2">
    <location>
        <begin position="23"/>
        <end position="278"/>
    </location>
</feature>
<evidence type="ECO:0000313" key="3">
    <source>
        <dbReference type="EMBL" id="KKL13328.1"/>
    </source>
</evidence>
<dbReference type="SUPFAM" id="SSF53098">
    <property type="entry name" value="Ribonuclease H-like"/>
    <property type="match status" value="1"/>
</dbReference>
<evidence type="ECO:0000256" key="1">
    <source>
        <dbReference type="SAM" id="MobiDB-lite"/>
    </source>
</evidence>
<feature type="non-terminal residue" evidence="3">
    <location>
        <position position="359"/>
    </location>
</feature>
<gene>
    <name evidence="3" type="ORF">LCGC14_2526850</name>
</gene>
<dbReference type="Pfam" id="PF13546">
    <property type="entry name" value="DDE_5"/>
    <property type="match status" value="1"/>
</dbReference>
<comment type="caution">
    <text evidence="3">The sequence shown here is derived from an EMBL/GenBank/DDBJ whole genome shotgun (WGS) entry which is preliminary data.</text>
</comment>
<proteinExistence type="predicted"/>
<sequence length="359" mass="40926">MANSRCRWEAPNQWNEWSQWLVAGLHARNRWRLPVLLVGILFASGRRTVTTWLRAAGVSDDFQDYYYLLISVGRKSESVATRLVVLILRILPLPGRLLLVIDDSPTKRYGPKVEGADIHHNPTPGPADQPYLYGHVWVTISLALRHPKWGAIGLPLQAMLYVRKRTMVTIPKVRGWQRFATKLQLAARLMEWIVPILKKAGKTVWIVVDGGYTKRPFLRRVLKLSGVVVIGRLRKDAALRDLPPRRKKGQHRGRGRPRKYGKNRLSLAKRAGQRGGWKTIECVLYNQTVTKTYKTFLATYAPVGGIIRVVLVKEEHGWFAFFSTDPNATVKEILEAFADRATIEQDFHDVKEVWGAGQQ</sequence>
<reference evidence="3" key="1">
    <citation type="journal article" date="2015" name="Nature">
        <title>Complex archaea that bridge the gap between prokaryotes and eukaryotes.</title>
        <authorList>
            <person name="Spang A."/>
            <person name="Saw J.H."/>
            <person name="Jorgensen S.L."/>
            <person name="Zaremba-Niedzwiedzka K."/>
            <person name="Martijn J."/>
            <person name="Lind A.E."/>
            <person name="van Eijk R."/>
            <person name="Schleper C."/>
            <person name="Guy L."/>
            <person name="Ettema T.J."/>
        </authorList>
    </citation>
    <scope>NUCLEOTIDE SEQUENCE</scope>
</reference>
<dbReference type="InterPro" id="IPR038721">
    <property type="entry name" value="IS701-like_DDE_dom"/>
</dbReference>
<name>A0A0F9DN21_9ZZZZ</name>
<feature type="compositionally biased region" description="Basic residues" evidence="1">
    <location>
        <begin position="245"/>
        <end position="262"/>
    </location>
</feature>
<dbReference type="AlphaFoldDB" id="A0A0F9DN21"/>
<dbReference type="InterPro" id="IPR012337">
    <property type="entry name" value="RNaseH-like_sf"/>
</dbReference>
<evidence type="ECO:0000259" key="2">
    <source>
        <dbReference type="Pfam" id="PF13546"/>
    </source>
</evidence>
<accession>A0A0F9DN21</accession>